<dbReference type="PANTHER" id="PTHR48047">
    <property type="entry name" value="GLYCOSYLTRANSFERASE"/>
    <property type="match status" value="1"/>
</dbReference>
<evidence type="ECO:0000313" key="6">
    <source>
        <dbReference type="Proteomes" id="UP000324897"/>
    </source>
</evidence>
<dbReference type="SUPFAM" id="SSF53756">
    <property type="entry name" value="UDP-Glycosyltransferase/glycogen phosphorylase"/>
    <property type="match status" value="1"/>
</dbReference>
<evidence type="ECO:0000256" key="4">
    <source>
        <dbReference type="RuleBase" id="RU362057"/>
    </source>
</evidence>
<evidence type="ECO:0000256" key="2">
    <source>
        <dbReference type="ARBA" id="ARBA00022679"/>
    </source>
</evidence>
<comment type="caution">
    <text evidence="5">The sequence shown here is derived from an EMBL/GenBank/DDBJ whole genome shotgun (WGS) entry which is preliminary data.</text>
</comment>
<dbReference type="Gene3D" id="3.40.50.2000">
    <property type="entry name" value="Glycogen Phosphorylase B"/>
    <property type="match status" value="2"/>
</dbReference>
<dbReference type="InterPro" id="IPR002213">
    <property type="entry name" value="UDP_glucos_trans"/>
</dbReference>
<feature type="non-terminal residue" evidence="5">
    <location>
        <position position="1"/>
    </location>
</feature>
<dbReference type="EMBL" id="RWGY01000031">
    <property type="protein sequence ID" value="TVU15160.1"/>
    <property type="molecule type" value="Genomic_DNA"/>
</dbReference>
<dbReference type="OrthoDB" id="5835829at2759"/>
<evidence type="ECO:0000256" key="1">
    <source>
        <dbReference type="ARBA" id="ARBA00009995"/>
    </source>
</evidence>
<keyword evidence="2 3" id="KW-0808">Transferase</keyword>
<sequence length="527" mass="56535">MEAILTSKPHIVVIPWPVTSHMIPIVDIGCLLASHGAPVTIITPPASAELVRSRMDRAGQGAAAGITVATVPFPSAEAGLPEGCERLDQVPSPDLVPKFFDANNLFGEAVARRCRRLTAPSCVVAGMCNTWAHGLARELGAPCFIFHGFGAFALLCCEYLNTHRPHEAVASLDELFDVPVLPPFEFKFARRQLPLQFLPSRSISIKEHSIRELREFEMAVDGIVVNTFEELEHGSVARLAAATGKAVLAVGPVSLCGSPGDLDSRADADEARRCMAWLDAKKACKSSVLYVSFGSAGRMPPEQLMELGAALVSCPWPVLWVIKGADTLPDDVEKWLRNNTDADGLPESQCLAVRGWAPQVAILEHPAVGGFLTHCGWGSTLESVAAGVPMATWPFTAEQFLNEKVIVDVLGIGVSVGVMMPTEGVLRGEKSRCGEAKVEVGTEQVIRALEKLMDGGADGDGRRNKVQELKDKAKAALEDGGSSYMNLEKLIHCDFVLCSCCHQAVPPNKKNEFRMAVGVDGPIVVGF</sequence>
<comment type="similarity">
    <text evidence="1 3">Belongs to the UDP-glycosyltransferase family.</text>
</comment>
<keyword evidence="6" id="KW-1185">Reference proteome</keyword>
<gene>
    <name evidence="5" type="ORF">EJB05_38667</name>
</gene>
<dbReference type="AlphaFoldDB" id="A0A5J9TUS1"/>
<organism evidence="5 6">
    <name type="scientific">Eragrostis curvula</name>
    <name type="common">weeping love grass</name>
    <dbReference type="NCBI Taxonomy" id="38414"/>
    <lineage>
        <taxon>Eukaryota</taxon>
        <taxon>Viridiplantae</taxon>
        <taxon>Streptophyta</taxon>
        <taxon>Embryophyta</taxon>
        <taxon>Tracheophyta</taxon>
        <taxon>Spermatophyta</taxon>
        <taxon>Magnoliopsida</taxon>
        <taxon>Liliopsida</taxon>
        <taxon>Poales</taxon>
        <taxon>Poaceae</taxon>
        <taxon>PACMAD clade</taxon>
        <taxon>Chloridoideae</taxon>
        <taxon>Eragrostideae</taxon>
        <taxon>Eragrostidinae</taxon>
        <taxon>Eragrostis</taxon>
    </lineage>
</organism>
<keyword evidence="3" id="KW-0328">Glycosyltransferase</keyword>
<dbReference type="Proteomes" id="UP000324897">
    <property type="component" value="Unassembled WGS sequence"/>
</dbReference>
<dbReference type="EC" id="2.4.1.-" evidence="4"/>
<evidence type="ECO:0000313" key="5">
    <source>
        <dbReference type="EMBL" id="TVU15160.1"/>
    </source>
</evidence>
<evidence type="ECO:0000256" key="3">
    <source>
        <dbReference type="RuleBase" id="RU003718"/>
    </source>
</evidence>
<protein>
    <recommendedName>
        <fullName evidence="4">Glycosyltransferase</fullName>
        <ecNumber evidence="4">2.4.1.-</ecNumber>
    </recommendedName>
</protein>
<dbReference type="Gramene" id="TVU15160">
    <property type="protein sequence ID" value="TVU15160"/>
    <property type="gene ID" value="EJB05_38667"/>
</dbReference>
<dbReference type="FunFam" id="3.40.50.2000:FF:000154">
    <property type="entry name" value="Glycosyltransferase"/>
    <property type="match status" value="1"/>
</dbReference>
<dbReference type="CDD" id="cd03784">
    <property type="entry name" value="GT1_Gtf-like"/>
    <property type="match status" value="1"/>
</dbReference>
<proteinExistence type="inferred from homology"/>
<dbReference type="PROSITE" id="PS00375">
    <property type="entry name" value="UDPGT"/>
    <property type="match status" value="1"/>
</dbReference>
<accession>A0A5J9TUS1</accession>
<dbReference type="InterPro" id="IPR035595">
    <property type="entry name" value="UDP_glycos_trans_CS"/>
</dbReference>
<reference evidence="5 6" key="1">
    <citation type="journal article" date="2019" name="Sci. Rep.">
        <title>A high-quality genome of Eragrostis curvula grass provides insights into Poaceae evolution and supports new strategies to enhance forage quality.</title>
        <authorList>
            <person name="Carballo J."/>
            <person name="Santos B.A.C.M."/>
            <person name="Zappacosta D."/>
            <person name="Garbus I."/>
            <person name="Selva J.P."/>
            <person name="Gallo C.A."/>
            <person name="Diaz A."/>
            <person name="Albertini E."/>
            <person name="Caccamo M."/>
            <person name="Echenique V."/>
        </authorList>
    </citation>
    <scope>NUCLEOTIDE SEQUENCE [LARGE SCALE GENOMIC DNA]</scope>
    <source>
        <strain evidence="6">cv. Victoria</strain>
        <tissue evidence="5">Leaf</tissue>
    </source>
</reference>
<dbReference type="GO" id="GO:0035251">
    <property type="term" value="F:UDP-glucosyltransferase activity"/>
    <property type="evidence" value="ECO:0007669"/>
    <property type="project" value="TreeGrafter"/>
</dbReference>
<dbReference type="PANTHER" id="PTHR48047:SF213">
    <property type="entry name" value="GLYCOSYLTRANSFERASE"/>
    <property type="match status" value="1"/>
</dbReference>
<name>A0A5J9TUS1_9POAL</name>
<dbReference type="Pfam" id="PF00201">
    <property type="entry name" value="UDPGT"/>
    <property type="match status" value="1"/>
</dbReference>